<gene>
    <name evidence="1" type="ORF">JMUB3933_0457</name>
</gene>
<name>A0A510K717_9FUSO</name>
<dbReference type="AlphaFoldDB" id="A0A510K717"/>
<reference evidence="1 2" key="1">
    <citation type="submission" date="2019-07" db="EMBL/GenBank/DDBJ databases">
        <title>Complete Genome Sequence of Leptotrichia wadei Strain JMUB3933.</title>
        <authorList>
            <person name="Watanabe S."/>
            <person name="Cui L."/>
        </authorList>
    </citation>
    <scope>NUCLEOTIDE SEQUENCE [LARGE SCALE GENOMIC DNA]</scope>
    <source>
        <strain evidence="1 2">JMUB3933</strain>
    </source>
</reference>
<organism evidence="1 2">
    <name type="scientific">Leptotrichia wadei</name>
    <dbReference type="NCBI Taxonomy" id="157687"/>
    <lineage>
        <taxon>Bacteria</taxon>
        <taxon>Fusobacteriati</taxon>
        <taxon>Fusobacteriota</taxon>
        <taxon>Fusobacteriia</taxon>
        <taxon>Fusobacteriales</taxon>
        <taxon>Leptotrichiaceae</taxon>
        <taxon>Leptotrichia</taxon>
    </lineage>
</organism>
<protein>
    <submittedName>
        <fullName evidence="1">Uncharacterized protein</fullName>
    </submittedName>
</protein>
<sequence>METLTTKGQTVKVAGQECFENSYFEIKGNIAYISLNNVVNGNCITKAGTYDMQSKGNGRYILVGNGKESDEIIVKNGKVQYNQDTGISMTFSKDVASAPENMEE</sequence>
<dbReference type="EMBL" id="AP019834">
    <property type="protein sequence ID" value="BBM46957.1"/>
    <property type="molecule type" value="Genomic_DNA"/>
</dbReference>
<dbReference type="RefSeq" id="WP_232049846.1">
    <property type="nucleotide sequence ID" value="NZ_AP019834.1"/>
</dbReference>
<proteinExistence type="predicted"/>
<evidence type="ECO:0000313" key="1">
    <source>
        <dbReference type="EMBL" id="BBM46957.1"/>
    </source>
</evidence>
<accession>A0A510K717</accession>
<evidence type="ECO:0000313" key="2">
    <source>
        <dbReference type="Proteomes" id="UP000321397"/>
    </source>
</evidence>
<dbReference type="Proteomes" id="UP000321397">
    <property type="component" value="Chromosome"/>
</dbReference>